<feature type="region of interest" description="Disordered" evidence="1">
    <location>
        <begin position="348"/>
        <end position="425"/>
    </location>
</feature>
<dbReference type="Proteomes" id="UP000245119">
    <property type="component" value="Linkage Group LG8"/>
</dbReference>
<feature type="compositionally biased region" description="Polar residues" evidence="1">
    <location>
        <begin position="294"/>
        <end position="308"/>
    </location>
</feature>
<comment type="caution">
    <text evidence="2">The sequence shown here is derived from an EMBL/GenBank/DDBJ whole genome shotgun (WGS) entry which is preliminary data.</text>
</comment>
<feature type="region of interest" description="Disordered" evidence="1">
    <location>
        <begin position="21"/>
        <end position="328"/>
    </location>
</feature>
<proteinExistence type="predicted"/>
<organism evidence="2 3">
    <name type="scientific">Pomacea canaliculata</name>
    <name type="common">Golden apple snail</name>
    <dbReference type="NCBI Taxonomy" id="400727"/>
    <lineage>
        <taxon>Eukaryota</taxon>
        <taxon>Metazoa</taxon>
        <taxon>Spiralia</taxon>
        <taxon>Lophotrochozoa</taxon>
        <taxon>Mollusca</taxon>
        <taxon>Gastropoda</taxon>
        <taxon>Caenogastropoda</taxon>
        <taxon>Architaenioglossa</taxon>
        <taxon>Ampullarioidea</taxon>
        <taxon>Ampullariidae</taxon>
        <taxon>Pomacea</taxon>
    </lineage>
</organism>
<evidence type="ECO:0000313" key="3">
    <source>
        <dbReference type="Proteomes" id="UP000245119"/>
    </source>
</evidence>
<feature type="compositionally biased region" description="Polar residues" evidence="1">
    <location>
        <begin position="98"/>
        <end position="150"/>
    </location>
</feature>
<dbReference type="AlphaFoldDB" id="A0A2T7NZE2"/>
<sequence length="504" mass="55067">MKVPRPPVTQRRLLNVRSLPFTDGATFPRHRPLLSSGKYYTTHGRLREPDPSRAFHAEGNHANEPTHLHDDTRNAVSKHASKLGKMNQGGQFFASGHPSGSWQGSKNDLTHDNMQTSGDENSQYGPAQQETGEQTGPSSHLQPSSDQSDYQSHKDHEYIDGQPKLSAQNRDRADPSSQATEDNSEDTPDEGAEAFAEENTGMAGKNAEATDTKIETAVKSSRNTLTGQGQENSLDGQPKLSAQNRDRADASSQATEDNSEDTPDEVAEAFAEENTAIDDTNAEDTGDKMKSTRSKSTGQETYVRSSENGMKESRALDSAQTDDGTDREGLMKIIGMLIKSEEAMKSLSNMLSSKQENLDCSTTAEECVDNDQPSEDLAASSVPEDSPGDRQQNLRIQEEKVPDTARSSVEDASNPVSPTVSDELDVIGIDPVSQDANKEKFDSPSMPTTSVVEVDEEHLQKDSTAFGQQDSATHVDDEENLLSFRFFRDTPDKKCPQKSFLCVC</sequence>
<evidence type="ECO:0000256" key="1">
    <source>
        <dbReference type="SAM" id="MobiDB-lite"/>
    </source>
</evidence>
<name>A0A2T7NZE2_POMCA</name>
<accession>A0A2T7NZE2</accession>
<feature type="compositionally biased region" description="Acidic residues" evidence="1">
    <location>
        <begin position="257"/>
        <end position="271"/>
    </location>
</feature>
<feature type="compositionally biased region" description="Acidic residues" evidence="1">
    <location>
        <begin position="182"/>
        <end position="196"/>
    </location>
</feature>
<feature type="compositionally biased region" description="Basic and acidic residues" evidence="1">
    <location>
        <begin position="45"/>
        <end position="73"/>
    </location>
</feature>
<evidence type="ECO:0000313" key="2">
    <source>
        <dbReference type="EMBL" id="PVD26530.1"/>
    </source>
</evidence>
<reference evidence="2 3" key="1">
    <citation type="submission" date="2018-04" db="EMBL/GenBank/DDBJ databases">
        <title>The genome of golden apple snail Pomacea canaliculata provides insight into stress tolerance and invasive adaptation.</title>
        <authorList>
            <person name="Liu C."/>
            <person name="Liu B."/>
            <person name="Ren Y."/>
            <person name="Zhang Y."/>
            <person name="Wang H."/>
            <person name="Li S."/>
            <person name="Jiang F."/>
            <person name="Yin L."/>
            <person name="Zhang G."/>
            <person name="Qian W."/>
            <person name="Fan W."/>
        </authorList>
    </citation>
    <scope>NUCLEOTIDE SEQUENCE [LARGE SCALE GENOMIC DNA]</scope>
    <source>
        <strain evidence="2">SZHN2017</strain>
        <tissue evidence="2">Muscle</tissue>
    </source>
</reference>
<dbReference type="EMBL" id="PZQS01000008">
    <property type="protein sequence ID" value="PVD26530.1"/>
    <property type="molecule type" value="Genomic_DNA"/>
</dbReference>
<feature type="compositionally biased region" description="Polar residues" evidence="1">
    <location>
        <begin position="405"/>
        <end position="420"/>
    </location>
</feature>
<keyword evidence="3" id="KW-1185">Reference proteome</keyword>
<feature type="compositionally biased region" description="Polar residues" evidence="1">
    <location>
        <begin position="348"/>
        <end position="364"/>
    </location>
</feature>
<protein>
    <submittedName>
        <fullName evidence="2">Uncharacterized protein</fullName>
    </submittedName>
</protein>
<feature type="compositionally biased region" description="Polar residues" evidence="1">
    <location>
        <begin position="218"/>
        <end position="243"/>
    </location>
</feature>
<gene>
    <name evidence="2" type="ORF">C0Q70_14207</name>
</gene>